<dbReference type="InterPro" id="IPR010583">
    <property type="entry name" value="MipA"/>
</dbReference>
<comment type="subcellular location">
    <subcellularLocation>
        <location evidence="1">Cell outer membrane</location>
    </subcellularLocation>
</comment>
<keyword evidence="4" id="KW-0472">Membrane</keyword>
<dbReference type="PANTHER" id="PTHR38776:SF1">
    <property type="entry name" value="MLTA-INTERACTING PROTEIN-RELATED"/>
    <property type="match status" value="1"/>
</dbReference>
<dbReference type="Pfam" id="PF06629">
    <property type="entry name" value="MipA"/>
    <property type="match status" value="1"/>
</dbReference>
<accession>A0A240EDT6</accession>
<evidence type="ECO:0000256" key="4">
    <source>
        <dbReference type="ARBA" id="ARBA00023136"/>
    </source>
</evidence>
<evidence type="ECO:0000256" key="3">
    <source>
        <dbReference type="ARBA" id="ARBA00022729"/>
    </source>
</evidence>
<dbReference type="RefSeq" id="WP_228150491.1">
    <property type="nucleotide sequence ID" value="NZ_BAABHT010000015.1"/>
</dbReference>
<protein>
    <submittedName>
        <fullName evidence="6">Outer membrane protein</fullName>
    </submittedName>
</protein>
<sequence length="266" mass="29385">MNQVNQDTMIANLPIRAIMICSLFIFGTSNAYSASESSNPDKKSTLALGVGGVVVQKVYQDMDTDNVFFPVVNYDNKWINVSVPKLDVKLYTNESLSLRARARYSGDGYESKDSPYLMGMDERKSSIWLGGALEWKTDIANVSAELLSDASGNSKGSRAKVLVDRRFAMGQFGLTPRLGVEFFDKKYVDYYYGVKSTEVTANRAAYKGDSGSSVEVGMRMDYVISPHHSVFLDAGATLFDKSITDSPIVDDGTSQYVIGLGYLYRF</sequence>
<evidence type="ECO:0000256" key="2">
    <source>
        <dbReference type="ARBA" id="ARBA00005722"/>
    </source>
</evidence>
<gene>
    <name evidence="6" type="ORF">SAMN05421731_1212</name>
</gene>
<dbReference type="PANTHER" id="PTHR38776">
    <property type="entry name" value="MLTA-INTERACTING PROTEIN-RELATED"/>
    <property type="match status" value="1"/>
</dbReference>
<dbReference type="GO" id="GO:0009279">
    <property type="term" value="C:cell outer membrane"/>
    <property type="evidence" value="ECO:0007669"/>
    <property type="project" value="UniProtKB-SubCell"/>
</dbReference>
<keyword evidence="7" id="KW-1185">Reference proteome</keyword>
<evidence type="ECO:0000256" key="5">
    <source>
        <dbReference type="ARBA" id="ARBA00023237"/>
    </source>
</evidence>
<keyword evidence="3" id="KW-0732">Signal</keyword>
<dbReference type="EMBL" id="OANT01000021">
    <property type="protein sequence ID" value="SNX46854.1"/>
    <property type="molecule type" value="Genomic_DNA"/>
</dbReference>
<evidence type="ECO:0000313" key="6">
    <source>
        <dbReference type="EMBL" id="SNX46854.1"/>
    </source>
</evidence>
<dbReference type="Proteomes" id="UP000219042">
    <property type="component" value="Unassembled WGS sequence"/>
</dbReference>
<keyword evidence="5" id="KW-0998">Cell outer membrane</keyword>
<dbReference type="AlphaFoldDB" id="A0A240EDT6"/>
<evidence type="ECO:0000256" key="1">
    <source>
        <dbReference type="ARBA" id="ARBA00004442"/>
    </source>
</evidence>
<dbReference type="GO" id="GO:0009252">
    <property type="term" value="P:peptidoglycan biosynthetic process"/>
    <property type="evidence" value="ECO:0007669"/>
    <property type="project" value="TreeGrafter"/>
</dbReference>
<organism evidence="6 7">
    <name type="scientific">Acinetobacter puyangensis</name>
    <dbReference type="NCBI Taxonomy" id="1096779"/>
    <lineage>
        <taxon>Bacteria</taxon>
        <taxon>Pseudomonadati</taxon>
        <taxon>Pseudomonadota</taxon>
        <taxon>Gammaproteobacteria</taxon>
        <taxon>Moraxellales</taxon>
        <taxon>Moraxellaceae</taxon>
        <taxon>Acinetobacter</taxon>
    </lineage>
</organism>
<proteinExistence type="inferred from homology"/>
<reference evidence="7" key="1">
    <citation type="submission" date="2016-09" db="EMBL/GenBank/DDBJ databases">
        <authorList>
            <person name="Varghese N."/>
            <person name="Submissions S."/>
        </authorList>
    </citation>
    <scope>NUCLEOTIDE SEQUENCE [LARGE SCALE GENOMIC DNA]</scope>
    <source>
        <strain evidence="7">ANC 4466</strain>
    </source>
</reference>
<comment type="similarity">
    <text evidence="2">Belongs to the MipA/OmpV family.</text>
</comment>
<name>A0A240EDT6_9GAMM</name>
<evidence type="ECO:0000313" key="7">
    <source>
        <dbReference type="Proteomes" id="UP000219042"/>
    </source>
</evidence>